<gene>
    <name evidence="2" type="ordered locus">DMR_31330</name>
</gene>
<feature type="compositionally biased region" description="Pro residues" evidence="1">
    <location>
        <begin position="405"/>
        <end position="414"/>
    </location>
</feature>
<name>C4XIQ7_SOLM1</name>
<evidence type="ECO:0000256" key="1">
    <source>
        <dbReference type="SAM" id="MobiDB-lite"/>
    </source>
</evidence>
<feature type="region of interest" description="Disordered" evidence="1">
    <location>
        <begin position="185"/>
        <end position="414"/>
    </location>
</feature>
<evidence type="ECO:0000313" key="2">
    <source>
        <dbReference type="EMBL" id="BAH76625.1"/>
    </source>
</evidence>
<evidence type="ECO:0000313" key="3">
    <source>
        <dbReference type="Proteomes" id="UP000009071"/>
    </source>
</evidence>
<feature type="compositionally biased region" description="Basic residues" evidence="1">
    <location>
        <begin position="205"/>
        <end position="223"/>
    </location>
</feature>
<feature type="compositionally biased region" description="Basic and acidic residues" evidence="1">
    <location>
        <begin position="106"/>
        <end position="115"/>
    </location>
</feature>
<feature type="compositionally biased region" description="Low complexity" evidence="1">
    <location>
        <begin position="308"/>
        <end position="321"/>
    </location>
</feature>
<protein>
    <submittedName>
        <fullName evidence="2">Uncharacterized protein</fullName>
    </submittedName>
</protein>
<dbReference type="KEGG" id="dma:DMR_31330"/>
<organism evidence="2 3">
    <name type="scientific">Solidesulfovibrio magneticus (strain ATCC 700980 / DSM 13731 / RS-1)</name>
    <name type="common">Desulfovibrio magneticus</name>
    <dbReference type="NCBI Taxonomy" id="573370"/>
    <lineage>
        <taxon>Bacteria</taxon>
        <taxon>Pseudomonadati</taxon>
        <taxon>Thermodesulfobacteriota</taxon>
        <taxon>Desulfovibrionia</taxon>
        <taxon>Desulfovibrionales</taxon>
        <taxon>Desulfovibrionaceae</taxon>
        <taxon>Solidesulfovibrio</taxon>
    </lineage>
</organism>
<feature type="compositionally biased region" description="Low complexity" evidence="1">
    <location>
        <begin position="330"/>
        <end position="370"/>
    </location>
</feature>
<dbReference type="AlphaFoldDB" id="C4XIQ7"/>
<feature type="compositionally biased region" description="Gly residues" evidence="1">
    <location>
        <begin position="185"/>
        <end position="195"/>
    </location>
</feature>
<dbReference type="EMBL" id="AP010904">
    <property type="protein sequence ID" value="BAH76625.1"/>
    <property type="molecule type" value="Genomic_DNA"/>
</dbReference>
<feature type="region of interest" description="Disordered" evidence="1">
    <location>
        <begin position="104"/>
        <end position="135"/>
    </location>
</feature>
<sequence length="414" mass="42557">MGDGPATTGQPVEKRGLAYVWPSDDGHDRGHGISLRDWGAAWRGGWSPAAGAGLACRPVGARSGRLHSPTRTSLFIMAWGDMSTAIMQRFGAGQAHGVRQAGNRARVSDRPHPLEPTDLAGSGGGGAVRERFPSPGHRRVFRGVVAGSIRRRRRAGPLDRDVDHAVALVLFDIAGVVDVIVGHAGNGDGGGGSGQGPQPRAGRDGRRRSPGARSGHRHGGWNRHGRDGPGAIAGAGHRDRRDGSGTVARAGDGNRRGRPHSRAGDRAGHGRPRRDARRHRHRTGHGREIGFGHAAGRGRPDRGRGSHGRAAAEAQTAAWRGHGSRRAAESARAWPAAKAAGAGASPAAAARTATAAAPGLGLGRQQMGQGHDAGNIEDQGQGRGQGQDGPGQPGASGGAIHGRLPGPPGPRPEV</sequence>
<reference evidence="2 3" key="1">
    <citation type="journal article" date="2009" name="Genome Res.">
        <title>Whole genome sequence of Desulfovibrio magneticus strain RS-1 revealed common gene clusters in magnetotactic bacteria.</title>
        <authorList>
            <person name="Nakazawa H."/>
            <person name="Arakaki A."/>
            <person name="Narita-Yamada S."/>
            <person name="Yashiro I."/>
            <person name="Jinno K."/>
            <person name="Aoki N."/>
            <person name="Tsuruyama A."/>
            <person name="Okamura Y."/>
            <person name="Tanikawa S."/>
            <person name="Fujita N."/>
            <person name="Takeyama H."/>
            <person name="Matsunaga T."/>
        </authorList>
    </citation>
    <scope>NUCLEOTIDE SEQUENCE [LARGE SCALE GENOMIC DNA]</scope>
    <source>
        <strain evidence="3">ATCC 700980 / DSM 13731 / RS-1</strain>
    </source>
</reference>
<accession>C4XIQ7</accession>
<feature type="compositionally biased region" description="Basic residues" evidence="1">
    <location>
        <begin position="269"/>
        <end position="284"/>
    </location>
</feature>
<keyword evidence="3" id="KW-1185">Reference proteome</keyword>
<dbReference type="HOGENOM" id="CLU_663472_0_0_7"/>
<proteinExistence type="predicted"/>
<dbReference type="Proteomes" id="UP000009071">
    <property type="component" value="Chromosome"/>
</dbReference>
<feature type="compositionally biased region" description="Gly residues" evidence="1">
    <location>
        <begin position="381"/>
        <end position="400"/>
    </location>
</feature>